<dbReference type="Proteomes" id="UP000316215">
    <property type="component" value="Chromosome"/>
</dbReference>
<accession>A0A514JU35</accession>
<name>A0A514JU35_9ACTN</name>
<dbReference type="AlphaFoldDB" id="A0A514JU35"/>
<dbReference type="RefSeq" id="WP_142232840.1">
    <property type="nucleotide sequence ID" value="NZ_CP022310.1"/>
</dbReference>
<sequence length="108" mass="11036">MHLPAKFATAAAATAALTMGLTAVAPAASAAPATASSAPACISRTVIESDPSDPGFDVYLYNGCSGARYVQVIIDYGPDSGCYYMPKGSSRTVSYRGLLGVYNSTVLC</sequence>
<dbReference type="InterPro" id="IPR036379">
    <property type="entry name" value="A-amylase_inhib_sf"/>
</dbReference>
<dbReference type="EMBL" id="CP022310">
    <property type="protein sequence ID" value="QDI70887.1"/>
    <property type="molecule type" value="Genomic_DNA"/>
</dbReference>
<evidence type="ECO:0000313" key="1">
    <source>
        <dbReference type="EMBL" id="QDI70887.1"/>
    </source>
</evidence>
<accession>A0A7W3QWS5</accession>
<organism evidence="1 2">
    <name type="scientific">Streptomyces calvus</name>
    <dbReference type="NCBI Taxonomy" id="67282"/>
    <lineage>
        <taxon>Bacteria</taxon>
        <taxon>Bacillati</taxon>
        <taxon>Actinomycetota</taxon>
        <taxon>Actinomycetes</taxon>
        <taxon>Kitasatosporales</taxon>
        <taxon>Streptomycetaceae</taxon>
        <taxon>Streptomyces</taxon>
    </lineage>
</organism>
<reference evidence="1 2" key="1">
    <citation type="submission" date="2017-07" db="EMBL/GenBank/DDBJ databases">
        <title>The Complete Genome of Streptomyces asterosporus-ZSY.</title>
        <authorList>
            <person name="Zhang S."/>
        </authorList>
    </citation>
    <scope>NUCLEOTIDE SEQUENCE [LARGE SCALE GENOMIC DNA]</scope>
    <source>
        <strain evidence="1 2">DSM 41452</strain>
    </source>
</reference>
<proteinExistence type="predicted"/>
<dbReference type="GO" id="GO:0015066">
    <property type="term" value="F:alpha-amylase inhibitor activity"/>
    <property type="evidence" value="ECO:0007669"/>
    <property type="project" value="InterPro"/>
</dbReference>
<dbReference type="KEGG" id="sast:CD934_20975"/>
<dbReference type="Gene3D" id="2.60.40.20">
    <property type="entry name" value="Alpha-amylase inhibitor"/>
    <property type="match status" value="1"/>
</dbReference>
<gene>
    <name evidence="1" type="ORF">CD934_20975</name>
</gene>
<protein>
    <submittedName>
        <fullName evidence="1">Beta-Ig-H3/fasciclin</fullName>
    </submittedName>
</protein>
<evidence type="ECO:0000313" key="2">
    <source>
        <dbReference type="Proteomes" id="UP000316215"/>
    </source>
</evidence>
<keyword evidence="2" id="KW-1185">Reference proteome</keyword>